<organism evidence="1">
    <name type="scientific">Rhizophora mucronata</name>
    <name type="common">Asiatic mangrove</name>
    <dbReference type="NCBI Taxonomy" id="61149"/>
    <lineage>
        <taxon>Eukaryota</taxon>
        <taxon>Viridiplantae</taxon>
        <taxon>Streptophyta</taxon>
        <taxon>Embryophyta</taxon>
        <taxon>Tracheophyta</taxon>
        <taxon>Spermatophyta</taxon>
        <taxon>Magnoliopsida</taxon>
        <taxon>eudicotyledons</taxon>
        <taxon>Gunneridae</taxon>
        <taxon>Pentapetalae</taxon>
        <taxon>rosids</taxon>
        <taxon>fabids</taxon>
        <taxon>Malpighiales</taxon>
        <taxon>Rhizophoraceae</taxon>
        <taxon>Rhizophora</taxon>
    </lineage>
</organism>
<dbReference type="EMBL" id="GGEC01089790">
    <property type="protein sequence ID" value="MBX70274.1"/>
    <property type="molecule type" value="Transcribed_RNA"/>
</dbReference>
<evidence type="ECO:0000313" key="1">
    <source>
        <dbReference type="EMBL" id="MBX70274.1"/>
    </source>
</evidence>
<accession>A0A2P2QTT1</accession>
<name>A0A2P2QTT1_RHIMU</name>
<reference evidence="1" key="1">
    <citation type="submission" date="2018-02" db="EMBL/GenBank/DDBJ databases">
        <title>Rhizophora mucronata_Transcriptome.</title>
        <authorList>
            <person name="Meera S.P."/>
            <person name="Sreeshan A."/>
            <person name="Augustine A."/>
        </authorList>
    </citation>
    <scope>NUCLEOTIDE SEQUENCE</scope>
    <source>
        <tissue evidence="1">Leaf</tissue>
    </source>
</reference>
<dbReference type="AlphaFoldDB" id="A0A2P2QTT1"/>
<sequence length="33" mass="4018">MDKYVTKKEVIPDILHTDSRKGEKKMQEAWIWI</sequence>
<protein>
    <submittedName>
        <fullName evidence="1">Uncharacterized protein</fullName>
    </submittedName>
</protein>
<proteinExistence type="predicted"/>